<dbReference type="Pfam" id="PF08263">
    <property type="entry name" value="LRRNT_2"/>
    <property type="match status" value="1"/>
</dbReference>
<dbReference type="AlphaFoldDB" id="A0A6L2K863"/>
<dbReference type="Gene3D" id="3.80.10.10">
    <property type="entry name" value="Ribonuclease Inhibitor"/>
    <property type="match status" value="3"/>
</dbReference>
<evidence type="ECO:0000256" key="5">
    <source>
        <dbReference type="ARBA" id="ARBA00022692"/>
    </source>
</evidence>
<dbReference type="InterPro" id="IPR003591">
    <property type="entry name" value="Leu-rich_rpt_typical-subtyp"/>
</dbReference>
<dbReference type="SUPFAM" id="SSF52058">
    <property type="entry name" value="L domain-like"/>
    <property type="match status" value="2"/>
</dbReference>
<evidence type="ECO:0000259" key="12">
    <source>
        <dbReference type="Pfam" id="PF08263"/>
    </source>
</evidence>
<keyword evidence="7" id="KW-0677">Repeat</keyword>
<dbReference type="PANTHER" id="PTHR48061">
    <property type="entry name" value="LEUCINE-RICH REPEAT RECEPTOR PROTEIN KINASE EMS1-LIKE-RELATED"/>
    <property type="match status" value="1"/>
</dbReference>
<comment type="subcellular location">
    <subcellularLocation>
        <location evidence="1">Cell membrane</location>
        <topology evidence="1">Single-pass type I membrane protein</topology>
    </subcellularLocation>
</comment>
<feature type="signal peptide" evidence="11">
    <location>
        <begin position="1"/>
        <end position="22"/>
    </location>
</feature>
<dbReference type="GO" id="GO:0051707">
    <property type="term" value="P:response to other organism"/>
    <property type="evidence" value="ECO:0007669"/>
    <property type="project" value="UniProtKB-ARBA"/>
</dbReference>
<protein>
    <recommendedName>
        <fullName evidence="12">Leucine-rich repeat-containing N-terminal plant-type domain-containing protein</fullName>
    </recommendedName>
</protein>
<organism evidence="13">
    <name type="scientific">Tanacetum cinerariifolium</name>
    <name type="common">Dalmatian daisy</name>
    <name type="synonym">Chrysanthemum cinerariifolium</name>
    <dbReference type="NCBI Taxonomy" id="118510"/>
    <lineage>
        <taxon>Eukaryota</taxon>
        <taxon>Viridiplantae</taxon>
        <taxon>Streptophyta</taxon>
        <taxon>Embryophyta</taxon>
        <taxon>Tracheophyta</taxon>
        <taxon>Spermatophyta</taxon>
        <taxon>Magnoliopsida</taxon>
        <taxon>eudicotyledons</taxon>
        <taxon>Gunneridae</taxon>
        <taxon>Pentapetalae</taxon>
        <taxon>asterids</taxon>
        <taxon>campanulids</taxon>
        <taxon>Asterales</taxon>
        <taxon>Asteraceae</taxon>
        <taxon>Asteroideae</taxon>
        <taxon>Anthemideae</taxon>
        <taxon>Anthemidinae</taxon>
        <taxon>Tanacetum</taxon>
    </lineage>
</organism>
<evidence type="ECO:0000256" key="9">
    <source>
        <dbReference type="ARBA" id="ARBA00023136"/>
    </source>
</evidence>
<name>A0A6L2K863_TANCI</name>
<accession>A0A6L2K863</accession>
<comment type="caution">
    <text evidence="13">The sequence shown here is derived from an EMBL/GenBank/DDBJ whole genome shotgun (WGS) entry which is preliminary data.</text>
</comment>
<keyword evidence="3" id="KW-1003">Cell membrane</keyword>
<comment type="similarity">
    <text evidence="2">Belongs to the RLP family.</text>
</comment>
<dbReference type="Pfam" id="PF13855">
    <property type="entry name" value="LRR_8"/>
    <property type="match status" value="1"/>
</dbReference>
<keyword evidence="10" id="KW-0325">Glycoprotein</keyword>
<dbReference type="InterPro" id="IPR001611">
    <property type="entry name" value="Leu-rich_rpt"/>
</dbReference>
<evidence type="ECO:0000256" key="10">
    <source>
        <dbReference type="ARBA" id="ARBA00023180"/>
    </source>
</evidence>
<dbReference type="SMART" id="SM00369">
    <property type="entry name" value="LRR_TYP"/>
    <property type="match status" value="5"/>
</dbReference>
<keyword evidence="4" id="KW-0433">Leucine-rich repeat</keyword>
<keyword evidence="9" id="KW-0472">Membrane</keyword>
<dbReference type="GO" id="GO:0006952">
    <property type="term" value="P:defense response"/>
    <property type="evidence" value="ECO:0007669"/>
    <property type="project" value="UniProtKB-ARBA"/>
</dbReference>
<evidence type="ECO:0000256" key="11">
    <source>
        <dbReference type="SAM" id="SignalP"/>
    </source>
</evidence>
<dbReference type="InterPro" id="IPR032675">
    <property type="entry name" value="LRR_dom_sf"/>
</dbReference>
<evidence type="ECO:0000256" key="6">
    <source>
        <dbReference type="ARBA" id="ARBA00022729"/>
    </source>
</evidence>
<dbReference type="PROSITE" id="PS51450">
    <property type="entry name" value="LRR"/>
    <property type="match status" value="1"/>
</dbReference>
<evidence type="ECO:0000256" key="3">
    <source>
        <dbReference type="ARBA" id="ARBA00022475"/>
    </source>
</evidence>
<dbReference type="PROSITE" id="PS51257">
    <property type="entry name" value="PROKAR_LIPOPROTEIN"/>
    <property type="match status" value="1"/>
</dbReference>
<dbReference type="GO" id="GO:0005886">
    <property type="term" value="C:plasma membrane"/>
    <property type="evidence" value="ECO:0007669"/>
    <property type="project" value="UniProtKB-SubCell"/>
</dbReference>
<dbReference type="Pfam" id="PF00560">
    <property type="entry name" value="LRR_1"/>
    <property type="match status" value="4"/>
</dbReference>
<dbReference type="EMBL" id="BKCJ010002009">
    <property type="protein sequence ID" value="GEU45611.1"/>
    <property type="molecule type" value="Genomic_DNA"/>
</dbReference>
<feature type="chain" id="PRO_5027119754" description="Leucine-rich repeat-containing N-terminal plant-type domain-containing protein" evidence="11">
    <location>
        <begin position="23"/>
        <end position="524"/>
    </location>
</feature>
<gene>
    <name evidence="13" type="ORF">Tci_017589</name>
</gene>
<evidence type="ECO:0000313" key="13">
    <source>
        <dbReference type="EMBL" id="GEU45611.1"/>
    </source>
</evidence>
<evidence type="ECO:0000256" key="1">
    <source>
        <dbReference type="ARBA" id="ARBA00004251"/>
    </source>
</evidence>
<evidence type="ECO:0000256" key="7">
    <source>
        <dbReference type="ARBA" id="ARBA00022737"/>
    </source>
</evidence>
<sequence length="524" mass="58985">MSYSKSFYSLFIVFSFASTSSCYSSTNTTTHNKCSAEESHALILFKKSLFSINDTSYDWKCSGYHSILVNWNTSTDYCYWEGVTCDHSTNDVIGLDLSCGMLSGIIHPNNTLFHLRHLQKLNLAFNYFTSEIPGEIGRLSNSLTHFNVTDCWFSGQVPTEITHLHKLASLDVSLNMYKYLLGFTYPSEHYSSLKLLNLRDTTLQGKLPHDIFKLQSLETLDLSDNSFSGDIPWEISLLPKLVSLHLSMFNVIDYLRIQPHTFYSLLKNSTLSKDLSLSQGFLPNSLVNLRHLSGNIPFESFALPALKSLDLSRNQFDGQIYLFDQGLIVQAFQQLTNLPTFHLINLKASGSWRHCYQASQTLSNSVLDMSNNNFDGEIPKCFGNIISSLAMINLGNYSFHGTIPKVYRDCAGLEGLILNGNQLQGEIPSSLSKCQSLKVLDLGNNLLNGTFPIWLERLPNLQVLVLKSNKLHGIIETSSSTKLQFQSLWVLDLSHNGFSGQLPQKYFQNLIAMKRLKGAQNQNI</sequence>
<keyword evidence="6 11" id="KW-0732">Signal</keyword>
<keyword evidence="8" id="KW-1133">Transmembrane helix</keyword>
<dbReference type="FunFam" id="3.80.10.10:FF:000041">
    <property type="entry name" value="LRR receptor-like serine/threonine-protein kinase ERECTA"/>
    <property type="match status" value="1"/>
</dbReference>
<dbReference type="PANTHER" id="PTHR48061:SF46">
    <property type="entry name" value="LEUCINE-RICH REPEAT-CONTAINING N-TERMINAL PLANT-TYPE DOMAIN-CONTAINING PROTEIN"/>
    <property type="match status" value="1"/>
</dbReference>
<keyword evidence="5" id="KW-0812">Transmembrane</keyword>
<proteinExistence type="inferred from homology"/>
<feature type="domain" description="Leucine-rich repeat-containing N-terminal plant-type" evidence="12">
    <location>
        <begin position="36"/>
        <end position="86"/>
    </location>
</feature>
<evidence type="ECO:0000256" key="2">
    <source>
        <dbReference type="ARBA" id="ARBA00009592"/>
    </source>
</evidence>
<dbReference type="InterPro" id="IPR046956">
    <property type="entry name" value="RLP23-like"/>
</dbReference>
<evidence type="ECO:0000256" key="8">
    <source>
        <dbReference type="ARBA" id="ARBA00022989"/>
    </source>
</evidence>
<dbReference type="InterPro" id="IPR013210">
    <property type="entry name" value="LRR_N_plant-typ"/>
</dbReference>
<evidence type="ECO:0000256" key="4">
    <source>
        <dbReference type="ARBA" id="ARBA00022614"/>
    </source>
</evidence>
<reference evidence="13" key="1">
    <citation type="journal article" date="2019" name="Sci. Rep.">
        <title>Draft genome of Tanacetum cinerariifolium, the natural source of mosquito coil.</title>
        <authorList>
            <person name="Yamashiro T."/>
            <person name="Shiraishi A."/>
            <person name="Satake H."/>
            <person name="Nakayama K."/>
        </authorList>
    </citation>
    <scope>NUCLEOTIDE SEQUENCE</scope>
</reference>